<dbReference type="EMBL" id="WFLN01000006">
    <property type="protein sequence ID" value="KAB8030612.1"/>
    <property type="molecule type" value="Genomic_DNA"/>
</dbReference>
<dbReference type="Pfam" id="PF03692">
    <property type="entry name" value="CxxCxxCC"/>
    <property type="match status" value="1"/>
</dbReference>
<sequence>MNNRPSQELQPLINLQENSSNFFINFQNKFSKNMMCKSGCSKCCYVDISVFEVEAKLIIEWVMFLTPVKKKEFLATLELPESSEKQNTLGKKSKPCSFLRNDICAIYEVRPTICRTQGLPLQYKVSENKNQVQLAVDVCPLNFTQENSLPERADWLDLDRLNALQSIAENFYQKNKKDAYKMINNLKNKQGRITLRKLNEFLIKALKSESI</sequence>
<accession>A0A833JCK4</accession>
<dbReference type="AlphaFoldDB" id="A0A833JCK4"/>
<organism evidence="1 2">
    <name type="scientific">Fluviispira multicolorata</name>
    <dbReference type="NCBI Taxonomy" id="2654512"/>
    <lineage>
        <taxon>Bacteria</taxon>
        <taxon>Pseudomonadati</taxon>
        <taxon>Bdellovibrionota</taxon>
        <taxon>Oligoflexia</taxon>
        <taxon>Silvanigrellales</taxon>
        <taxon>Silvanigrellaceae</taxon>
        <taxon>Fluviispira</taxon>
    </lineage>
</organism>
<evidence type="ECO:0000313" key="1">
    <source>
        <dbReference type="EMBL" id="KAB8030612.1"/>
    </source>
</evidence>
<dbReference type="InterPro" id="IPR005358">
    <property type="entry name" value="Puta_zinc/iron-chelating_dom"/>
</dbReference>
<evidence type="ECO:0008006" key="3">
    <source>
        <dbReference type="Google" id="ProtNLM"/>
    </source>
</evidence>
<gene>
    <name evidence="1" type="ORF">GCL57_06460</name>
</gene>
<protein>
    <recommendedName>
        <fullName evidence="3">YkgJ family cysteine cluster protein</fullName>
    </recommendedName>
</protein>
<name>A0A833JCK4_9BACT</name>
<reference evidence="1 2" key="1">
    <citation type="submission" date="2019-10" db="EMBL/GenBank/DDBJ databases">
        <title>New genus of Silvanigrellaceae.</title>
        <authorList>
            <person name="Pitt A."/>
            <person name="Hahn M.W."/>
        </authorList>
    </citation>
    <scope>NUCLEOTIDE SEQUENCE [LARGE SCALE GENOMIC DNA]</scope>
    <source>
        <strain evidence="1 2">33A1-SZDP</strain>
    </source>
</reference>
<evidence type="ECO:0000313" key="2">
    <source>
        <dbReference type="Proteomes" id="UP000442694"/>
    </source>
</evidence>
<dbReference type="Proteomes" id="UP000442694">
    <property type="component" value="Unassembled WGS sequence"/>
</dbReference>
<keyword evidence="2" id="KW-1185">Reference proteome</keyword>
<proteinExistence type="predicted"/>
<dbReference type="RefSeq" id="WP_152212540.1">
    <property type="nucleotide sequence ID" value="NZ_WFLN01000006.1"/>
</dbReference>
<comment type="caution">
    <text evidence="1">The sequence shown here is derived from an EMBL/GenBank/DDBJ whole genome shotgun (WGS) entry which is preliminary data.</text>
</comment>